<feature type="compositionally biased region" description="Pro residues" evidence="1">
    <location>
        <begin position="13"/>
        <end position="28"/>
    </location>
</feature>
<sequence length="329" mass="35458">MASTIEELVLPRPGGPPQPSQKPIPGPPESAFTETFGALLPPAKFLNTTHGKASYFEILPSVPSGGSSKPDRVLVIHGVQTASLGMLPLARALEKSCPHAHLVLIDLWGHGLSDTPILAHEPALFHQLLDELLDKLNWSSAHLVGYSFGGATTASYVASRPTRVQSFTFVAPAGLLRSSDFTSEQQGYLRGDDEVGAKKWVIEFLEGGELVVPKDWKQRVANGEVVAEAVRDWQMRVHPGHLASVVGIVRDGGVMDSHTQFLKAAQTGIPSLAVLGELDDLCSKQQLNEHGFDNVFVIPQVGHGVVRDRAEAVATFISEFWAKLSSSQN</sequence>
<dbReference type="PANTHER" id="PTHR43194:SF2">
    <property type="entry name" value="PEROXISOMAL MEMBRANE PROTEIN LPX1"/>
    <property type="match status" value="1"/>
</dbReference>
<proteinExistence type="predicted"/>
<evidence type="ECO:0000259" key="2">
    <source>
        <dbReference type="Pfam" id="PF00561"/>
    </source>
</evidence>
<evidence type="ECO:0000313" key="3">
    <source>
        <dbReference type="EMBL" id="KAF4969323.1"/>
    </source>
</evidence>
<dbReference type="InterPro" id="IPR000073">
    <property type="entry name" value="AB_hydrolase_1"/>
</dbReference>
<gene>
    <name evidence="3" type="ORF">FSARC_3397</name>
</gene>
<dbReference type="OrthoDB" id="408373at2759"/>
<dbReference type="PANTHER" id="PTHR43194">
    <property type="entry name" value="HYDROLASE ALPHA/BETA FOLD FAMILY"/>
    <property type="match status" value="1"/>
</dbReference>
<name>A0A8H4U4H6_9HYPO</name>
<dbReference type="InterPro" id="IPR050228">
    <property type="entry name" value="Carboxylesterase_BioH"/>
</dbReference>
<reference evidence="3" key="2">
    <citation type="submission" date="2020-05" db="EMBL/GenBank/DDBJ databases">
        <authorList>
            <person name="Kim H.-S."/>
            <person name="Proctor R.H."/>
            <person name="Brown D.W."/>
        </authorList>
    </citation>
    <scope>NUCLEOTIDE SEQUENCE</scope>
    <source>
        <strain evidence="3">NRRL 20472</strain>
    </source>
</reference>
<dbReference type="Gene3D" id="3.40.50.1820">
    <property type="entry name" value="alpha/beta hydrolase"/>
    <property type="match status" value="1"/>
</dbReference>
<dbReference type="SUPFAM" id="SSF53474">
    <property type="entry name" value="alpha/beta-Hydrolases"/>
    <property type="match status" value="1"/>
</dbReference>
<organism evidence="3 4">
    <name type="scientific">Fusarium sarcochroum</name>
    <dbReference type="NCBI Taxonomy" id="1208366"/>
    <lineage>
        <taxon>Eukaryota</taxon>
        <taxon>Fungi</taxon>
        <taxon>Dikarya</taxon>
        <taxon>Ascomycota</taxon>
        <taxon>Pezizomycotina</taxon>
        <taxon>Sordariomycetes</taxon>
        <taxon>Hypocreomycetidae</taxon>
        <taxon>Hypocreales</taxon>
        <taxon>Nectriaceae</taxon>
        <taxon>Fusarium</taxon>
        <taxon>Fusarium lateritium species complex</taxon>
    </lineage>
</organism>
<dbReference type="Proteomes" id="UP000622797">
    <property type="component" value="Unassembled WGS sequence"/>
</dbReference>
<accession>A0A8H4U4H6</accession>
<evidence type="ECO:0000256" key="1">
    <source>
        <dbReference type="SAM" id="MobiDB-lite"/>
    </source>
</evidence>
<evidence type="ECO:0000313" key="4">
    <source>
        <dbReference type="Proteomes" id="UP000622797"/>
    </source>
</evidence>
<dbReference type="InterPro" id="IPR029058">
    <property type="entry name" value="AB_hydrolase_fold"/>
</dbReference>
<feature type="domain" description="AB hydrolase-1" evidence="2">
    <location>
        <begin position="72"/>
        <end position="204"/>
    </location>
</feature>
<dbReference type="AlphaFoldDB" id="A0A8H4U4H6"/>
<comment type="caution">
    <text evidence="3">The sequence shown here is derived from an EMBL/GenBank/DDBJ whole genome shotgun (WGS) entry which is preliminary data.</text>
</comment>
<dbReference type="Pfam" id="PF00561">
    <property type="entry name" value="Abhydrolase_1"/>
    <property type="match status" value="1"/>
</dbReference>
<reference evidence="3" key="1">
    <citation type="journal article" date="2020" name="BMC Genomics">
        <title>Correction to: Identification and distribution of gene clusters required for synthesis of sphingolipid metabolism inhibitors in diverse species of the filamentous fungus Fusarium.</title>
        <authorList>
            <person name="Kim H.S."/>
            <person name="Lohmar J.M."/>
            <person name="Busman M."/>
            <person name="Brown D.W."/>
            <person name="Naumann T.A."/>
            <person name="Divon H.H."/>
            <person name="Lysoe E."/>
            <person name="Uhlig S."/>
            <person name="Proctor R.H."/>
        </authorList>
    </citation>
    <scope>NUCLEOTIDE SEQUENCE</scope>
    <source>
        <strain evidence="3">NRRL 20472</strain>
    </source>
</reference>
<keyword evidence="4" id="KW-1185">Reference proteome</keyword>
<feature type="region of interest" description="Disordered" evidence="1">
    <location>
        <begin position="1"/>
        <end position="31"/>
    </location>
</feature>
<protein>
    <recommendedName>
        <fullName evidence="2">AB hydrolase-1 domain-containing protein</fullName>
    </recommendedName>
</protein>
<dbReference type="EMBL" id="JABEXW010000165">
    <property type="protein sequence ID" value="KAF4969323.1"/>
    <property type="molecule type" value="Genomic_DNA"/>
</dbReference>